<dbReference type="EMBL" id="SLUN01000001">
    <property type="protein sequence ID" value="TCL76982.1"/>
    <property type="molecule type" value="Genomic_DNA"/>
</dbReference>
<evidence type="ECO:0000256" key="4">
    <source>
        <dbReference type="SAM" id="Coils"/>
    </source>
</evidence>
<evidence type="ECO:0000313" key="7">
    <source>
        <dbReference type="Proteomes" id="UP000295008"/>
    </source>
</evidence>
<dbReference type="SMART" id="SM00345">
    <property type="entry name" value="HTH_GNTR"/>
    <property type="match status" value="1"/>
</dbReference>
<evidence type="ECO:0000256" key="2">
    <source>
        <dbReference type="ARBA" id="ARBA00023125"/>
    </source>
</evidence>
<evidence type="ECO:0000259" key="5">
    <source>
        <dbReference type="PROSITE" id="PS50949"/>
    </source>
</evidence>
<organism evidence="6 7">
    <name type="scientific">Hydrogenispora ethanolica</name>
    <dbReference type="NCBI Taxonomy" id="1082276"/>
    <lineage>
        <taxon>Bacteria</taxon>
        <taxon>Bacillati</taxon>
        <taxon>Bacillota</taxon>
        <taxon>Hydrogenispora</taxon>
    </lineage>
</organism>
<evidence type="ECO:0000313" key="6">
    <source>
        <dbReference type="EMBL" id="TCL76982.1"/>
    </source>
</evidence>
<dbReference type="PANTHER" id="PTHR43537:SF24">
    <property type="entry name" value="GLUCONATE OPERON TRANSCRIPTIONAL REPRESSOR"/>
    <property type="match status" value="1"/>
</dbReference>
<dbReference type="PANTHER" id="PTHR43537">
    <property type="entry name" value="TRANSCRIPTIONAL REGULATOR, GNTR FAMILY"/>
    <property type="match status" value="1"/>
</dbReference>
<feature type="domain" description="HTH gntR-type" evidence="5">
    <location>
        <begin position="19"/>
        <end position="86"/>
    </location>
</feature>
<dbReference type="Gene3D" id="1.20.120.530">
    <property type="entry name" value="GntR ligand-binding domain-like"/>
    <property type="match status" value="1"/>
</dbReference>
<comment type="caution">
    <text evidence="6">The sequence shown here is derived from an EMBL/GenBank/DDBJ whole genome shotgun (WGS) entry which is preliminary data.</text>
</comment>
<dbReference type="GO" id="GO:0003700">
    <property type="term" value="F:DNA-binding transcription factor activity"/>
    <property type="evidence" value="ECO:0007669"/>
    <property type="project" value="InterPro"/>
</dbReference>
<dbReference type="InterPro" id="IPR008920">
    <property type="entry name" value="TF_FadR/GntR_C"/>
</dbReference>
<dbReference type="SUPFAM" id="SSF46785">
    <property type="entry name" value="Winged helix' DNA-binding domain"/>
    <property type="match status" value="1"/>
</dbReference>
<keyword evidence="4" id="KW-0175">Coiled coil</keyword>
<proteinExistence type="predicted"/>
<dbReference type="AlphaFoldDB" id="A0A4R1SE81"/>
<dbReference type="RefSeq" id="WP_132012367.1">
    <property type="nucleotide sequence ID" value="NZ_SLUN01000001.1"/>
</dbReference>
<dbReference type="GO" id="GO:0003677">
    <property type="term" value="F:DNA binding"/>
    <property type="evidence" value="ECO:0007669"/>
    <property type="project" value="UniProtKB-KW"/>
</dbReference>
<protein>
    <submittedName>
        <fullName evidence="6">DNA-binding GntR family transcriptional regulator</fullName>
    </submittedName>
</protein>
<keyword evidence="3" id="KW-0804">Transcription</keyword>
<sequence>MKEDDSISNLAFLKTKIPGQVRDAILNTLRRAIITGQLKPGQRITERQLSQIFNISTTPIKEALRILEAEGLIQIFARRGTVVSNFASMKINEIFQIRAALEGVAAAFATQNATDEELEKIRLHWEGLKILLDASSPDLIRANTQFHVMIRAASHNGYLLSLLNRVVAYDLIFRQLNLRSDEERYLGWEEHGRVLQALLNRDAAQADKLLREHIVRSGNRIINHLNEALKQNNQEVTNEIGKLLLNQESQLRELETFFATNYLEDYDNEL</sequence>
<reference evidence="6 7" key="1">
    <citation type="submission" date="2019-03" db="EMBL/GenBank/DDBJ databases">
        <title>Genomic Encyclopedia of Type Strains, Phase IV (KMG-IV): sequencing the most valuable type-strain genomes for metagenomic binning, comparative biology and taxonomic classification.</title>
        <authorList>
            <person name="Goeker M."/>
        </authorList>
    </citation>
    <scope>NUCLEOTIDE SEQUENCE [LARGE SCALE GENOMIC DNA]</scope>
    <source>
        <strain evidence="6 7">LX-B</strain>
    </source>
</reference>
<dbReference type="Gene3D" id="1.10.10.10">
    <property type="entry name" value="Winged helix-like DNA-binding domain superfamily/Winged helix DNA-binding domain"/>
    <property type="match status" value="1"/>
</dbReference>
<dbReference type="InterPro" id="IPR036390">
    <property type="entry name" value="WH_DNA-bd_sf"/>
</dbReference>
<feature type="coiled-coil region" evidence="4">
    <location>
        <begin position="219"/>
        <end position="246"/>
    </location>
</feature>
<dbReference type="OrthoDB" id="574518at2"/>
<dbReference type="InterPro" id="IPR000524">
    <property type="entry name" value="Tscrpt_reg_HTH_GntR"/>
</dbReference>
<gene>
    <name evidence="6" type="ORF">EDC14_1001267</name>
</gene>
<dbReference type="Pfam" id="PF07729">
    <property type="entry name" value="FCD"/>
    <property type="match status" value="1"/>
</dbReference>
<dbReference type="Proteomes" id="UP000295008">
    <property type="component" value="Unassembled WGS sequence"/>
</dbReference>
<dbReference type="SMART" id="SM00895">
    <property type="entry name" value="FCD"/>
    <property type="match status" value="1"/>
</dbReference>
<dbReference type="InterPro" id="IPR011711">
    <property type="entry name" value="GntR_C"/>
</dbReference>
<evidence type="ECO:0000256" key="3">
    <source>
        <dbReference type="ARBA" id="ARBA00023163"/>
    </source>
</evidence>
<dbReference type="InterPro" id="IPR036388">
    <property type="entry name" value="WH-like_DNA-bd_sf"/>
</dbReference>
<keyword evidence="2 6" id="KW-0238">DNA-binding</keyword>
<keyword evidence="1" id="KW-0805">Transcription regulation</keyword>
<dbReference type="SUPFAM" id="SSF48008">
    <property type="entry name" value="GntR ligand-binding domain-like"/>
    <property type="match status" value="1"/>
</dbReference>
<keyword evidence="7" id="KW-1185">Reference proteome</keyword>
<dbReference type="CDD" id="cd07377">
    <property type="entry name" value="WHTH_GntR"/>
    <property type="match status" value="1"/>
</dbReference>
<name>A0A4R1SE81_HYDET</name>
<dbReference type="PROSITE" id="PS50949">
    <property type="entry name" value="HTH_GNTR"/>
    <property type="match status" value="1"/>
</dbReference>
<accession>A0A4R1SE81</accession>
<dbReference type="Pfam" id="PF00392">
    <property type="entry name" value="GntR"/>
    <property type="match status" value="1"/>
</dbReference>
<evidence type="ECO:0000256" key="1">
    <source>
        <dbReference type="ARBA" id="ARBA00023015"/>
    </source>
</evidence>